<evidence type="ECO:0000313" key="3">
    <source>
        <dbReference type="EMBL" id="OMJ92665.1"/>
    </source>
</evidence>
<dbReference type="EMBL" id="MPUH01000057">
    <property type="protein sequence ID" value="OMJ92665.1"/>
    <property type="molecule type" value="Genomic_DNA"/>
</dbReference>
<reference evidence="3 4" key="1">
    <citation type="submission" date="2016-11" db="EMBL/GenBank/DDBJ databases">
        <title>The macronuclear genome of Stentor coeruleus: a giant cell with tiny introns.</title>
        <authorList>
            <person name="Slabodnick M."/>
            <person name="Ruby J.G."/>
            <person name="Reiff S.B."/>
            <person name="Swart E.C."/>
            <person name="Gosai S."/>
            <person name="Prabakaran S."/>
            <person name="Witkowska E."/>
            <person name="Larue G.E."/>
            <person name="Fisher S."/>
            <person name="Freeman R.M."/>
            <person name="Gunawardena J."/>
            <person name="Chu W."/>
            <person name="Stover N.A."/>
            <person name="Gregory B.D."/>
            <person name="Nowacki M."/>
            <person name="Derisi J."/>
            <person name="Roy S.W."/>
            <person name="Marshall W.F."/>
            <person name="Sood P."/>
        </authorList>
    </citation>
    <scope>NUCLEOTIDE SEQUENCE [LARGE SCALE GENOMIC DNA]</scope>
    <source>
        <strain evidence="3">WM001</strain>
    </source>
</reference>
<sequence length="603" mass="71717">MIKTFLIIILSFTLLHIISTNKFLQSNLSIFISNKKSDNHIMIRTVLRTITKAALPHPWFDLDHHLMKPDPQIMNLMKYKEKIGDITKEESKDMSQEEYNTSPNQLYEVTREAYLLDPPMMDMLIKLYAHYNPMKIIMETKSLPGFNFNTRLQKLSVFDRNYTYQEMNDAKEIDSRYVISRFCPPSFKSLIDEVVTKLPIFGYVVPLEESQQYFELSAAIDKEIFTFFFGEGVFFNEQERHLYKKFLLLQVNTSTFLDNREIPFIDEAEDNFLLGMINWTGTDDHEFRCYYRPYFIEKDLEKEMWGFNDSSLVSRIFKKFWMNKYHKNPKAYANAVAINLIDRIKRYFISREFVYSFELPGSFVARNNLIMLHIWMINEKIRHLAFEIGEDISQYTLWQRLTNSEIRREVSSGNKVILMLTYISENLMKIFGRQTDKALLLLKIHPAQRKKIKTLCEKQAEQISYLLYNHFEKEKKSYENLDVLMQSIFYPQKQPLKNFPDFVFRIGEYVMKHREHLSQLTLDDIKKGNIDWDVMRIDDKVVDLMKKAREGDDKLEYPPSPLDEHDMQIIESLENLLPEEKKSKTAPVAKKDPLAEKYRPINH</sequence>
<evidence type="ECO:0000313" key="4">
    <source>
        <dbReference type="Proteomes" id="UP000187209"/>
    </source>
</evidence>
<accession>A0A1R2CUL0</accession>
<keyword evidence="2" id="KW-0732">Signal</keyword>
<keyword evidence="4" id="KW-1185">Reference proteome</keyword>
<feature type="region of interest" description="Disordered" evidence="1">
    <location>
        <begin position="576"/>
        <end position="603"/>
    </location>
</feature>
<feature type="chain" id="PRO_5012548645" evidence="2">
    <location>
        <begin position="21"/>
        <end position="603"/>
    </location>
</feature>
<evidence type="ECO:0000256" key="2">
    <source>
        <dbReference type="SAM" id="SignalP"/>
    </source>
</evidence>
<dbReference type="AlphaFoldDB" id="A0A1R2CUL0"/>
<proteinExistence type="predicted"/>
<organism evidence="3 4">
    <name type="scientific">Stentor coeruleus</name>
    <dbReference type="NCBI Taxonomy" id="5963"/>
    <lineage>
        <taxon>Eukaryota</taxon>
        <taxon>Sar</taxon>
        <taxon>Alveolata</taxon>
        <taxon>Ciliophora</taxon>
        <taxon>Postciliodesmatophora</taxon>
        <taxon>Heterotrichea</taxon>
        <taxon>Heterotrichida</taxon>
        <taxon>Stentoridae</taxon>
        <taxon>Stentor</taxon>
    </lineage>
</organism>
<evidence type="ECO:0000256" key="1">
    <source>
        <dbReference type="SAM" id="MobiDB-lite"/>
    </source>
</evidence>
<gene>
    <name evidence="3" type="ORF">SteCoe_4540</name>
</gene>
<comment type="caution">
    <text evidence="3">The sequence shown here is derived from an EMBL/GenBank/DDBJ whole genome shotgun (WGS) entry which is preliminary data.</text>
</comment>
<protein>
    <submittedName>
        <fullName evidence="3">Uncharacterized protein</fullName>
    </submittedName>
</protein>
<name>A0A1R2CUL0_9CILI</name>
<feature type="signal peptide" evidence="2">
    <location>
        <begin position="1"/>
        <end position="20"/>
    </location>
</feature>
<dbReference type="OrthoDB" id="290930at2759"/>
<feature type="compositionally biased region" description="Basic and acidic residues" evidence="1">
    <location>
        <begin position="578"/>
        <end position="603"/>
    </location>
</feature>
<dbReference type="Proteomes" id="UP000187209">
    <property type="component" value="Unassembled WGS sequence"/>
</dbReference>